<organism evidence="1 2">
    <name type="scientific">Actinomycetospora endophytica</name>
    <dbReference type="NCBI Taxonomy" id="2291215"/>
    <lineage>
        <taxon>Bacteria</taxon>
        <taxon>Bacillati</taxon>
        <taxon>Actinomycetota</taxon>
        <taxon>Actinomycetes</taxon>
        <taxon>Pseudonocardiales</taxon>
        <taxon>Pseudonocardiaceae</taxon>
        <taxon>Actinomycetospora</taxon>
    </lineage>
</organism>
<dbReference type="Gene3D" id="3.20.20.30">
    <property type="entry name" value="Luciferase-like domain"/>
    <property type="match status" value="1"/>
</dbReference>
<dbReference type="Proteomes" id="UP001199469">
    <property type="component" value="Unassembled WGS sequence"/>
</dbReference>
<dbReference type="EMBL" id="JAJNDB010000002">
    <property type="protein sequence ID" value="MCD2194560.1"/>
    <property type="molecule type" value="Genomic_DNA"/>
</dbReference>
<proteinExistence type="predicted"/>
<gene>
    <name evidence="1" type="ORF">LQ327_14400</name>
</gene>
<comment type="caution">
    <text evidence="1">The sequence shown here is derived from an EMBL/GenBank/DDBJ whole genome shotgun (WGS) entry which is preliminary data.</text>
</comment>
<dbReference type="InterPro" id="IPR036661">
    <property type="entry name" value="Luciferase-like_sf"/>
</dbReference>
<evidence type="ECO:0000313" key="1">
    <source>
        <dbReference type="EMBL" id="MCD2194560.1"/>
    </source>
</evidence>
<keyword evidence="2" id="KW-1185">Reference proteome</keyword>
<reference evidence="1 2" key="1">
    <citation type="submission" date="2021-11" db="EMBL/GenBank/DDBJ databases">
        <title>Draft genome sequence of Actinomycetospora sp. SF1 isolated from the rhizosphere soil.</title>
        <authorList>
            <person name="Duangmal K."/>
            <person name="Chantavorakit T."/>
        </authorList>
    </citation>
    <scope>NUCLEOTIDE SEQUENCE [LARGE SCALE GENOMIC DNA]</scope>
    <source>
        <strain evidence="1 2">TBRC 5722</strain>
    </source>
</reference>
<evidence type="ECO:0008006" key="3">
    <source>
        <dbReference type="Google" id="ProtNLM"/>
    </source>
</evidence>
<accession>A0ABS8P8G9</accession>
<dbReference type="RefSeq" id="WP_230734634.1">
    <property type="nucleotide sequence ID" value="NZ_JAJNDB010000002.1"/>
</dbReference>
<sequence>MGDLRTGIGIWSSRYMDPKGSAQYASALQATGQIDQFVLWDQLTSWWPNSLWTPENTVLATQVPDMDSLQDPFATAAFALSGVDDLGFAVCTDALRREPAEMAQTMLTLATATRGRGRCVWAPARCGTSRRSAGSARWGSSG</sequence>
<name>A0ABS8P8G9_9PSEU</name>
<protein>
    <recommendedName>
        <fullName evidence="3">Luciferase-like monooxygenase</fullName>
    </recommendedName>
</protein>
<evidence type="ECO:0000313" key="2">
    <source>
        <dbReference type="Proteomes" id="UP001199469"/>
    </source>
</evidence>